<sequence>MESTLVYQIALTRIPMIGYGLARELLKHFDGNPEAIFRARQMDLERIPGIGPLRAKAIREFRDFQGVEKEIRLLEKYHIQTCFITDALYPPLLRDCPDAPVLLYYRGQIDCNNKKVLSIVGTRHQTPYGRELCTQLIQNLKSYDPIIVSGLALGIDITAHRAALENGLTTLAVLAHGLDRIYPPQHQAIARQMLEHGGWISEFAPGTQPEKEHFPQRNRIIAGISAGTLIVETGISGGSMITAHLAASYQRVVMALPGRVTDVRSAGCLSLIRNQVAVPITTAEDIAEELGWKQAPKPAPVKPPSLFHAWSPAEQAIVDLFAEKNPRHVEEIYLYSGLSSTEAASVLLQLELQGYLRSIPGKMYEWIG</sequence>
<dbReference type="SMART" id="SM00278">
    <property type="entry name" value="HhH1"/>
    <property type="match status" value="2"/>
</dbReference>
<gene>
    <name evidence="3" type="ORF">SAMN05660895_0532</name>
</gene>
<dbReference type="PANTHER" id="PTHR43022">
    <property type="entry name" value="PROTEIN SMF"/>
    <property type="match status" value="1"/>
</dbReference>
<dbReference type="GO" id="GO:0009294">
    <property type="term" value="P:DNA-mediated transformation"/>
    <property type="evidence" value="ECO:0007669"/>
    <property type="project" value="InterPro"/>
</dbReference>
<dbReference type="Pfam" id="PF02481">
    <property type="entry name" value="DNA_processg_A"/>
    <property type="match status" value="1"/>
</dbReference>
<protein>
    <submittedName>
        <fullName evidence="3">DNA processing protein</fullName>
    </submittedName>
</protein>
<dbReference type="PANTHER" id="PTHR43022:SF1">
    <property type="entry name" value="PROTEIN SMF"/>
    <property type="match status" value="1"/>
</dbReference>
<dbReference type="AlphaFoldDB" id="A0A1I7N3U6"/>
<dbReference type="InterPro" id="IPR003488">
    <property type="entry name" value="DprA"/>
</dbReference>
<proteinExistence type="inferred from homology"/>
<dbReference type="RefSeq" id="WP_177224083.1">
    <property type="nucleotide sequence ID" value="NZ_FPCJ01000001.1"/>
</dbReference>
<dbReference type="InterPro" id="IPR003583">
    <property type="entry name" value="Hlx-hairpin-Hlx_DNA-bd_motif"/>
</dbReference>
<dbReference type="InterPro" id="IPR010994">
    <property type="entry name" value="RuvA_2-like"/>
</dbReference>
<dbReference type="STRING" id="1393122.SAMN05660895_0532"/>
<evidence type="ECO:0000256" key="1">
    <source>
        <dbReference type="ARBA" id="ARBA00006525"/>
    </source>
</evidence>
<feature type="domain" description="Helix-hairpin-helix DNA-binding motif class 1" evidence="2">
    <location>
        <begin position="42"/>
        <end position="61"/>
    </location>
</feature>
<dbReference type="Pfam" id="PF17782">
    <property type="entry name" value="WHD_DprA"/>
    <property type="match status" value="1"/>
</dbReference>
<accession>A0A1I7N3U6</accession>
<dbReference type="Gene3D" id="3.40.50.450">
    <property type="match status" value="1"/>
</dbReference>
<organism evidence="3 4">
    <name type="scientific">Thermoflavifilum thermophilum</name>
    <dbReference type="NCBI Taxonomy" id="1393122"/>
    <lineage>
        <taxon>Bacteria</taxon>
        <taxon>Pseudomonadati</taxon>
        <taxon>Bacteroidota</taxon>
        <taxon>Chitinophagia</taxon>
        <taxon>Chitinophagales</taxon>
        <taxon>Chitinophagaceae</taxon>
        <taxon>Thermoflavifilum</taxon>
    </lineage>
</organism>
<evidence type="ECO:0000259" key="2">
    <source>
        <dbReference type="SMART" id="SM00278"/>
    </source>
</evidence>
<dbReference type="GO" id="GO:0003677">
    <property type="term" value="F:DNA binding"/>
    <property type="evidence" value="ECO:0007669"/>
    <property type="project" value="InterPro"/>
</dbReference>
<dbReference type="Proteomes" id="UP000199537">
    <property type="component" value="Unassembled WGS sequence"/>
</dbReference>
<dbReference type="InterPro" id="IPR057666">
    <property type="entry name" value="DrpA_SLOG"/>
</dbReference>
<evidence type="ECO:0000313" key="3">
    <source>
        <dbReference type="EMBL" id="SFV29345.1"/>
    </source>
</evidence>
<dbReference type="InterPro" id="IPR036388">
    <property type="entry name" value="WH-like_DNA-bd_sf"/>
</dbReference>
<dbReference type="SUPFAM" id="SSF102405">
    <property type="entry name" value="MCP/YpsA-like"/>
    <property type="match status" value="1"/>
</dbReference>
<dbReference type="EMBL" id="FPCJ01000001">
    <property type="protein sequence ID" value="SFV29345.1"/>
    <property type="molecule type" value="Genomic_DNA"/>
</dbReference>
<name>A0A1I7N3U6_9BACT</name>
<evidence type="ECO:0000313" key="4">
    <source>
        <dbReference type="Proteomes" id="UP000199537"/>
    </source>
</evidence>
<keyword evidence="4" id="KW-1185">Reference proteome</keyword>
<comment type="similarity">
    <text evidence="1">Belongs to the DprA/Smf family.</text>
</comment>
<reference evidence="4" key="1">
    <citation type="submission" date="2016-10" db="EMBL/GenBank/DDBJ databases">
        <authorList>
            <person name="Varghese N."/>
            <person name="Submissions S."/>
        </authorList>
    </citation>
    <scope>NUCLEOTIDE SEQUENCE [LARGE SCALE GENOMIC DNA]</scope>
    <source>
        <strain evidence="4">DSM 14807</strain>
    </source>
</reference>
<dbReference type="SUPFAM" id="SSF47781">
    <property type="entry name" value="RuvA domain 2-like"/>
    <property type="match status" value="1"/>
</dbReference>
<dbReference type="NCBIfam" id="TIGR00732">
    <property type="entry name" value="dprA"/>
    <property type="match status" value="1"/>
</dbReference>
<dbReference type="Gene3D" id="1.10.10.10">
    <property type="entry name" value="Winged helix-like DNA-binding domain superfamily/Winged helix DNA-binding domain"/>
    <property type="match status" value="1"/>
</dbReference>
<dbReference type="GO" id="GO:0006281">
    <property type="term" value="P:DNA repair"/>
    <property type="evidence" value="ECO:0007669"/>
    <property type="project" value="InterPro"/>
</dbReference>
<feature type="domain" description="Helix-hairpin-helix DNA-binding motif class 1" evidence="2">
    <location>
        <begin position="9"/>
        <end position="28"/>
    </location>
</feature>
<dbReference type="InterPro" id="IPR041614">
    <property type="entry name" value="DprA_WH"/>
</dbReference>